<dbReference type="RefSeq" id="WP_149545831.1">
    <property type="nucleotide sequence ID" value="NZ_VTPS01000016.1"/>
</dbReference>
<keyword evidence="2" id="KW-1185">Reference proteome</keyword>
<dbReference type="Gene3D" id="3.40.1390.20">
    <property type="entry name" value="HprK N-terminal domain-like"/>
    <property type="match status" value="1"/>
</dbReference>
<name>A0A5D8Q8W4_9THEO</name>
<sequence length="115" mass="12333">MKLSQIITLLDAKPLNEFDPDIEIMTACGADLLSDVLAAKYDKALLLTGLTNIQVIRTAEISDIKAVVFVRGKKPGNDIISLASQLSIPVMTTSYSMFASCGILYKNGLNPGDSL</sequence>
<accession>A0A5D8Q8W4</accession>
<proteinExistence type="predicted"/>
<dbReference type="Proteomes" id="UP000322976">
    <property type="component" value="Unassembled WGS sequence"/>
</dbReference>
<evidence type="ECO:0000313" key="2">
    <source>
        <dbReference type="Proteomes" id="UP000322976"/>
    </source>
</evidence>
<dbReference type="EMBL" id="VTPS01000016">
    <property type="protein sequence ID" value="TZE81215.1"/>
    <property type="molecule type" value="Genomic_DNA"/>
</dbReference>
<reference evidence="1 2" key="1">
    <citation type="submission" date="2019-08" db="EMBL/GenBank/DDBJ databases">
        <title>Calorimonas adulescens gen. nov., sp. nov., an anaerobic thermophilic bacterium from Sakhalin hot spring.</title>
        <authorList>
            <person name="Khomyakova M.A."/>
            <person name="Merkel A.Y."/>
            <person name="Novikov A."/>
            <person name="Bonch-Osmolovskaya E.A."/>
            <person name="Slobodkin A.I."/>
        </authorList>
    </citation>
    <scope>NUCLEOTIDE SEQUENCE [LARGE SCALE GENOMIC DNA]</scope>
    <source>
        <strain evidence="1 2">A05MB</strain>
    </source>
</reference>
<dbReference type="InterPro" id="IPR028979">
    <property type="entry name" value="Ser_kin/Pase_Hpr-like_N_sf"/>
</dbReference>
<protein>
    <recommendedName>
        <fullName evidence="3">DRTGG domain-containing protein</fullName>
    </recommendedName>
</protein>
<organism evidence="1 2">
    <name type="scientific">Calorimonas adulescens</name>
    <dbReference type="NCBI Taxonomy" id="2606906"/>
    <lineage>
        <taxon>Bacteria</taxon>
        <taxon>Bacillati</taxon>
        <taxon>Bacillota</taxon>
        <taxon>Clostridia</taxon>
        <taxon>Thermoanaerobacterales</taxon>
        <taxon>Thermoanaerobacteraceae</taxon>
        <taxon>Calorimonas</taxon>
    </lineage>
</organism>
<evidence type="ECO:0008006" key="3">
    <source>
        <dbReference type="Google" id="ProtNLM"/>
    </source>
</evidence>
<evidence type="ECO:0000313" key="1">
    <source>
        <dbReference type="EMBL" id="TZE81215.1"/>
    </source>
</evidence>
<comment type="caution">
    <text evidence="1">The sequence shown here is derived from an EMBL/GenBank/DDBJ whole genome shotgun (WGS) entry which is preliminary data.</text>
</comment>
<gene>
    <name evidence="1" type="ORF">FWJ32_10090</name>
</gene>
<dbReference type="AlphaFoldDB" id="A0A5D8Q8W4"/>
<dbReference type="SUPFAM" id="SSF75138">
    <property type="entry name" value="HprK N-terminal domain-like"/>
    <property type="match status" value="1"/>
</dbReference>